<organism evidence="3 4">
    <name type="scientific">Pseudo-nitzschia multistriata</name>
    <dbReference type="NCBI Taxonomy" id="183589"/>
    <lineage>
        <taxon>Eukaryota</taxon>
        <taxon>Sar</taxon>
        <taxon>Stramenopiles</taxon>
        <taxon>Ochrophyta</taxon>
        <taxon>Bacillariophyta</taxon>
        <taxon>Bacillariophyceae</taxon>
        <taxon>Bacillariophycidae</taxon>
        <taxon>Bacillariales</taxon>
        <taxon>Bacillariaceae</taxon>
        <taxon>Pseudo-nitzschia</taxon>
    </lineage>
</organism>
<evidence type="ECO:0000313" key="3">
    <source>
        <dbReference type="EMBL" id="VEU36708.1"/>
    </source>
</evidence>
<dbReference type="Proteomes" id="UP000291116">
    <property type="component" value="Unassembled WGS sequence"/>
</dbReference>
<name>A0A448Z3V3_9STRA</name>
<feature type="transmembrane region" description="Helical" evidence="2">
    <location>
        <begin position="179"/>
        <end position="204"/>
    </location>
</feature>
<keyword evidence="2" id="KW-0812">Transmembrane</keyword>
<gene>
    <name evidence="3" type="ORF">PSNMU_V1.4_AUG-EV-PASAV3_0034770</name>
</gene>
<feature type="region of interest" description="Disordered" evidence="1">
    <location>
        <begin position="126"/>
        <end position="168"/>
    </location>
</feature>
<evidence type="ECO:0000313" key="4">
    <source>
        <dbReference type="Proteomes" id="UP000291116"/>
    </source>
</evidence>
<evidence type="ECO:0000256" key="2">
    <source>
        <dbReference type="SAM" id="Phobius"/>
    </source>
</evidence>
<dbReference type="AlphaFoldDB" id="A0A448Z3V3"/>
<keyword evidence="4" id="KW-1185">Reference proteome</keyword>
<sequence length="211" mass="23408">MERDRPPETYEDLWARHLTGLNAVIAELQRCPSKVLRPDEALQGQRALLLSRCKAVMGEITTGYFREYGHGYRKQPWPQSSAERASMGAEVQRLEHRILYELYPSKTLLDRASVGTRARAKASIVGTKATADVSTETPPGSREEWLPPDAEAETAATATKTSPRSTHTPQSLWIRCSRFVLPITAATIAGIVFARTVTVGNFVVPRTRTTT</sequence>
<proteinExistence type="predicted"/>
<evidence type="ECO:0000256" key="1">
    <source>
        <dbReference type="SAM" id="MobiDB-lite"/>
    </source>
</evidence>
<reference evidence="3 4" key="1">
    <citation type="submission" date="2019-01" db="EMBL/GenBank/DDBJ databases">
        <authorList>
            <person name="Ferrante I. M."/>
        </authorList>
    </citation>
    <scope>NUCLEOTIDE SEQUENCE [LARGE SCALE GENOMIC DNA]</scope>
    <source>
        <strain evidence="3 4">B856</strain>
    </source>
</reference>
<keyword evidence="2" id="KW-1133">Transmembrane helix</keyword>
<accession>A0A448Z3V3</accession>
<protein>
    <submittedName>
        <fullName evidence="3">Uncharacterized protein</fullName>
    </submittedName>
</protein>
<dbReference type="EMBL" id="CAACVS010000101">
    <property type="protein sequence ID" value="VEU36708.1"/>
    <property type="molecule type" value="Genomic_DNA"/>
</dbReference>
<keyword evidence="2" id="KW-0472">Membrane</keyword>